<keyword evidence="1" id="KW-0812">Transmembrane</keyword>
<feature type="transmembrane region" description="Helical" evidence="1">
    <location>
        <begin position="72"/>
        <end position="92"/>
    </location>
</feature>
<accession>A0A1J4JHA6</accession>
<evidence type="ECO:0000256" key="1">
    <source>
        <dbReference type="SAM" id="Phobius"/>
    </source>
</evidence>
<protein>
    <submittedName>
        <fullName evidence="2">Uncharacterized protein</fullName>
    </submittedName>
</protein>
<proteinExistence type="predicted"/>
<dbReference type="EMBL" id="MLAK01001049">
    <property type="protein sequence ID" value="OHS98530.1"/>
    <property type="molecule type" value="Genomic_DNA"/>
</dbReference>
<organism evidence="2 3">
    <name type="scientific">Tritrichomonas foetus</name>
    <dbReference type="NCBI Taxonomy" id="1144522"/>
    <lineage>
        <taxon>Eukaryota</taxon>
        <taxon>Metamonada</taxon>
        <taxon>Parabasalia</taxon>
        <taxon>Tritrichomonadida</taxon>
        <taxon>Tritrichomonadidae</taxon>
        <taxon>Tritrichomonas</taxon>
    </lineage>
</organism>
<feature type="transmembrane region" description="Helical" evidence="1">
    <location>
        <begin position="12"/>
        <end position="31"/>
    </location>
</feature>
<name>A0A1J4JHA6_9EUKA</name>
<keyword evidence="1" id="KW-1133">Transmembrane helix</keyword>
<keyword evidence="1" id="KW-0472">Membrane</keyword>
<gene>
    <name evidence="2" type="ORF">TRFO_08792</name>
</gene>
<feature type="transmembrane region" description="Helical" evidence="1">
    <location>
        <begin position="240"/>
        <end position="263"/>
    </location>
</feature>
<dbReference type="GeneID" id="94829204"/>
<sequence>MKLFSFSNIIPHIVLFIFGWHMTIGPGTLLLHHLKSFHILDEQFIPVGSIVGQQEKSNMIKFSPAELIKIPYIRNFFFTLSMPCFALCYFFITFFRKNQEPDPLLFVNSLFPIIYTSIKLSHKKKSIIFAAASIIVTLFALQIENMESIDNRYIILIYIFVFIQFFSFSNSICITTKSYYEYSHPPIAIFDYEQCYSILQTLYSGFWHFLITVWHHIDAVVIIAYVVTKIDVLEISEKNSSLLLICCSMFTCILSLPCAKCLLQLKIIVMMIPTFTKNKNGDKEDLHKLVNPIGKISFSLTALPSHLFILNIGWIYCNTFISENTQAFASILQILIFTGTVLSCTARLFSLVYSFFPISNKNIEY</sequence>
<dbReference type="Proteomes" id="UP000179807">
    <property type="component" value="Unassembled WGS sequence"/>
</dbReference>
<feature type="transmembrane region" description="Helical" evidence="1">
    <location>
        <begin position="206"/>
        <end position="228"/>
    </location>
</feature>
<evidence type="ECO:0000313" key="3">
    <source>
        <dbReference type="Proteomes" id="UP000179807"/>
    </source>
</evidence>
<dbReference type="RefSeq" id="XP_068351667.1">
    <property type="nucleotide sequence ID" value="XM_068494500.1"/>
</dbReference>
<keyword evidence="3" id="KW-1185">Reference proteome</keyword>
<reference evidence="2" key="1">
    <citation type="submission" date="2016-10" db="EMBL/GenBank/DDBJ databases">
        <authorList>
            <person name="Benchimol M."/>
            <person name="Almeida L.G."/>
            <person name="Vasconcelos A.T."/>
            <person name="Perreira-Neves A."/>
            <person name="Rosa I.A."/>
            <person name="Tasca T."/>
            <person name="Bogo M.R."/>
            <person name="de Souza W."/>
        </authorList>
    </citation>
    <scope>NUCLEOTIDE SEQUENCE [LARGE SCALE GENOMIC DNA]</scope>
    <source>
        <strain evidence="2">K</strain>
    </source>
</reference>
<evidence type="ECO:0000313" key="2">
    <source>
        <dbReference type="EMBL" id="OHS98530.1"/>
    </source>
</evidence>
<feature type="transmembrane region" description="Helical" evidence="1">
    <location>
        <begin position="328"/>
        <end position="356"/>
    </location>
</feature>
<feature type="transmembrane region" description="Helical" evidence="1">
    <location>
        <begin position="155"/>
        <end position="174"/>
    </location>
</feature>
<dbReference type="VEuPathDB" id="TrichDB:TRFO_08792"/>
<feature type="transmembrane region" description="Helical" evidence="1">
    <location>
        <begin position="296"/>
        <end position="316"/>
    </location>
</feature>
<feature type="transmembrane region" description="Helical" evidence="1">
    <location>
        <begin position="127"/>
        <end position="143"/>
    </location>
</feature>
<dbReference type="AlphaFoldDB" id="A0A1J4JHA6"/>
<comment type="caution">
    <text evidence="2">The sequence shown here is derived from an EMBL/GenBank/DDBJ whole genome shotgun (WGS) entry which is preliminary data.</text>
</comment>